<comment type="similarity">
    <text evidence="1">Belongs to the glycosyl hydrolase 79 family.</text>
</comment>
<dbReference type="AlphaFoldDB" id="A0A9E7J9Q0"/>
<organism evidence="2 3">
    <name type="scientific">Musa troglodytarum</name>
    <name type="common">fe'i banana</name>
    <dbReference type="NCBI Taxonomy" id="320322"/>
    <lineage>
        <taxon>Eukaryota</taxon>
        <taxon>Viridiplantae</taxon>
        <taxon>Streptophyta</taxon>
        <taxon>Embryophyta</taxon>
        <taxon>Tracheophyta</taxon>
        <taxon>Spermatophyta</taxon>
        <taxon>Magnoliopsida</taxon>
        <taxon>Liliopsida</taxon>
        <taxon>Zingiberales</taxon>
        <taxon>Musaceae</taxon>
        <taxon>Musa</taxon>
    </lineage>
</organism>
<keyword evidence="3" id="KW-1185">Reference proteome</keyword>
<dbReference type="PANTHER" id="PTHR14363:SF13">
    <property type="entry name" value="OS07G0598400 PROTEIN"/>
    <property type="match status" value="1"/>
</dbReference>
<dbReference type="OrthoDB" id="726732at2759"/>
<dbReference type="SUPFAM" id="SSF51445">
    <property type="entry name" value="(Trans)glycosidases"/>
    <property type="match status" value="1"/>
</dbReference>
<evidence type="ECO:0000313" key="2">
    <source>
        <dbReference type="EMBL" id="URD73124.1"/>
    </source>
</evidence>
<dbReference type="GO" id="GO:0016020">
    <property type="term" value="C:membrane"/>
    <property type="evidence" value="ECO:0007669"/>
    <property type="project" value="InterPro"/>
</dbReference>
<proteinExistence type="inferred from homology"/>
<sequence length="562" mass="62310">MVLPAFKESSSCRRYRLKVRCREAADTEWATAGPVWRTSHRLLCLAGNSSASFVMATANLVLSLLLLLLLSSDGPGHVNVSVRADYVVARTDGNFICATKCDFGDCSWGRTSIKNLHSCHRPKDAVLGVRCNARAKLDAVVLTAFGTMRDQVTYTSKPCHEFKAADGDSDYEFKDGCISLNRWDKIHEFFNTTGVVVVVGLHNLRNQCPSWEGPWDAENARFFIRHIVQNKQYVDSWEFGSNELCGNGDKSNFLVDGKQYGLDLIAFKAMLVDEVAAPGGFYVEDWFKNMLSASGYGVVDVVTHHVYNLGSGHPPPSASSSRSGDGNLVGKVTDPKVLDNIVSTYDEVLCLGGRIRWRSQQRRQGAVEHLCEWFLVRVDTTRDRLPKLKVYLDQLGMVSRLHHKVFCRQTLIGGNYGLLDHDTFVPNPDYYRSTSSSSSSWNSALLWHRLMGAGVLEASHDGPAHLRSYAHCSKNTPGGVTLLLINLSDSITFEVAINGGTKSYEREIRIKARGRSSISHPKTAISRAPARTASLLWIPWSSTLLIHFASRTSMPLLADNSM</sequence>
<reference evidence="2" key="1">
    <citation type="submission" date="2022-05" db="EMBL/GenBank/DDBJ databases">
        <title>The Musa troglodytarum L. genome provides insights into the mechanism of non-climacteric behaviour and enrichment of carotenoids.</title>
        <authorList>
            <person name="Wang J."/>
        </authorList>
    </citation>
    <scope>NUCLEOTIDE SEQUENCE</scope>
    <source>
        <tissue evidence="2">Leaf</tissue>
    </source>
</reference>
<dbReference type="EMBL" id="CP097502">
    <property type="protein sequence ID" value="URD73124.1"/>
    <property type="molecule type" value="Genomic_DNA"/>
</dbReference>
<dbReference type="InterPro" id="IPR005199">
    <property type="entry name" value="Glyco_hydro_79"/>
</dbReference>
<evidence type="ECO:0000313" key="3">
    <source>
        <dbReference type="Proteomes" id="UP001055439"/>
    </source>
</evidence>
<dbReference type="InterPro" id="IPR017853">
    <property type="entry name" value="GH"/>
</dbReference>
<dbReference type="PANTHER" id="PTHR14363">
    <property type="entry name" value="HEPARANASE-RELATED"/>
    <property type="match status" value="1"/>
</dbReference>
<dbReference type="Pfam" id="PF03662">
    <property type="entry name" value="Glyco_hydro_79n"/>
    <property type="match status" value="1"/>
</dbReference>
<dbReference type="GO" id="GO:0009505">
    <property type="term" value="C:plant-type cell wall"/>
    <property type="evidence" value="ECO:0007669"/>
    <property type="project" value="TreeGrafter"/>
</dbReference>
<dbReference type="Proteomes" id="UP001055439">
    <property type="component" value="Chromosome 1"/>
</dbReference>
<name>A0A9E7J9Q0_9LILI</name>
<gene>
    <name evidence="2" type="ORF">MUK42_25880</name>
</gene>
<protein>
    <submittedName>
        <fullName evidence="2">Heparanase-like protein</fullName>
    </submittedName>
</protein>
<evidence type="ECO:0000256" key="1">
    <source>
        <dbReference type="ARBA" id="ARBA00009800"/>
    </source>
</evidence>
<dbReference type="Gene3D" id="3.20.20.80">
    <property type="entry name" value="Glycosidases"/>
    <property type="match status" value="1"/>
</dbReference>
<dbReference type="GO" id="GO:0004566">
    <property type="term" value="F:beta-glucuronidase activity"/>
    <property type="evidence" value="ECO:0007669"/>
    <property type="project" value="TreeGrafter"/>
</dbReference>
<accession>A0A9E7J9Q0</accession>